<keyword evidence="3" id="KW-1185">Reference proteome</keyword>
<dbReference type="Gene3D" id="4.10.1080.10">
    <property type="entry name" value="TSP type-3 repeat"/>
    <property type="match status" value="1"/>
</dbReference>
<dbReference type="SUPFAM" id="SSF55486">
    <property type="entry name" value="Metalloproteases ('zincins'), catalytic domain"/>
    <property type="match status" value="1"/>
</dbReference>
<dbReference type="InterPro" id="IPR024079">
    <property type="entry name" value="MetalloPept_cat_dom_sf"/>
</dbReference>
<gene>
    <name evidence="2" type="ORF">U0R10_10840</name>
</gene>
<feature type="domain" description="Secretion system C-terminal sorting" evidence="1">
    <location>
        <begin position="593"/>
        <end position="662"/>
    </location>
</feature>
<dbReference type="SUPFAM" id="SSF103647">
    <property type="entry name" value="TSP type-3 repeat"/>
    <property type="match status" value="1"/>
</dbReference>
<dbReference type="InterPro" id="IPR026444">
    <property type="entry name" value="Secre_tail"/>
</dbReference>
<protein>
    <submittedName>
        <fullName evidence="2">T9SS type A sorting domain-containing protein</fullName>
    </submittedName>
</protein>
<dbReference type="InterPro" id="IPR028974">
    <property type="entry name" value="TSP_type-3_rpt"/>
</dbReference>
<dbReference type="InterPro" id="IPR053002">
    <property type="entry name" value="Metalloproteinase_M10B"/>
</dbReference>
<sequence length="668" mass="73874">MASQSTNQHANTKPVVRLAYLIPKNRVAKPYAVANMQYAMKQIQKFYQDQMELNGFGKKTFTLELDAKGAPIVHTVKSQTFDDTYFWSDMWGRSLTEASKLGIGIWKRGETWVVITECHVMGQDGSISGGTALGGGFGSGDGGGVAMIGSNALALFSESNFTSNQAYAGQLNADLGPLPLVKDKSFAWFEGTTFSSVTSSYLGALAHELGHAFGLPHDFRNDENFYGNMMGNGLRGIRGNFYPNTYEQNYTRLSYADALIINRSHFFNQALNQSISPVEISSLQLQGGMMKIDYKISNANPLSSIHLQLNGDFVEERVLNGRTVVGSFLTPYLSENATNNYQVSVYDQQGNRTSQSKPITLTTVPTRMATPFIKVSPLQRLPQNLQVEYAASNSAEYLNKNLVYTWEQSNDRITYRKFGQNKKEVITDDFDKKFVRLKIKSDKDSVYSTSIFVVSSPHFDRDVDGVLDHLDLCLNTPVGSKVDTNGCADSQKDTDKDGLMDHVDDCPTIPNPSTPIIEIKNFIELSANNGTSYTWFLNGKAIADQKTALIKATSSGIYTVMAFNSQGCKSKLSTSVSILITGNQVEEAFLPLVYPNPVHDKLQVKIPSNFLPNAKIKLFNLNGIPYLQRENLVEDCILDVQALPVGTYLLQILDSSETHTQSVKVSKQ</sequence>
<dbReference type="PANTHER" id="PTHR21054">
    <property type="entry name" value="ZINC METALLOPROTEINASE-RELATED"/>
    <property type="match status" value="1"/>
</dbReference>
<organism evidence="2 3">
    <name type="scientific">Aquirufa avitistagni</name>
    <dbReference type="NCBI Taxonomy" id="3104728"/>
    <lineage>
        <taxon>Bacteria</taxon>
        <taxon>Pseudomonadati</taxon>
        <taxon>Bacteroidota</taxon>
        <taxon>Cytophagia</taxon>
        <taxon>Cytophagales</taxon>
        <taxon>Flectobacillaceae</taxon>
        <taxon>Aquirufa</taxon>
    </lineage>
</organism>
<evidence type="ECO:0000259" key="1">
    <source>
        <dbReference type="Pfam" id="PF18962"/>
    </source>
</evidence>
<dbReference type="RefSeq" id="WP_377983989.1">
    <property type="nucleotide sequence ID" value="NZ_JBBKXZ010000004.1"/>
</dbReference>
<evidence type="ECO:0000313" key="2">
    <source>
        <dbReference type="EMBL" id="MFD3395116.1"/>
    </source>
</evidence>
<dbReference type="NCBIfam" id="TIGR04183">
    <property type="entry name" value="Por_Secre_tail"/>
    <property type="match status" value="1"/>
</dbReference>
<dbReference type="PANTHER" id="PTHR21054:SF2">
    <property type="entry name" value="MIP04191P"/>
    <property type="match status" value="1"/>
</dbReference>
<accession>A0ABW6DEG0</accession>
<evidence type="ECO:0000313" key="3">
    <source>
        <dbReference type="Proteomes" id="UP001598138"/>
    </source>
</evidence>
<dbReference type="Pfam" id="PF13688">
    <property type="entry name" value="Reprolysin_5"/>
    <property type="match status" value="1"/>
</dbReference>
<dbReference type="Pfam" id="PF18962">
    <property type="entry name" value="Por_Secre_tail"/>
    <property type="match status" value="1"/>
</dbReference>
<reference evidence="2 3" key="1">
    <citation type="submission" date="2024-03" db="EMBL/GenBank/DDBJ databases">
        <title>Aquirufa genome sequencing.</title>
        <authorList>
            <person name="Pitt A."/>
            <person name="Hahn M.W."/>
        </authorList>
    </citation>
    <scope>NUCLEOTIDE SEQUENCE [LARGE SCALE GENOMIC DNA]</scope>
    <source>
        <strain evidence="2 3">OSTEICH-129V</strain>
    </source>
</reference>
<comment type="caution">
    <text evidence="2">The sequence shown here is derived from an EMBL/GenBank/DDBJ whole genome shotgun (WGS) entry which is preliminary data.</text>
</comment>
<dbReference type="Proteomes" id="UP001598138">
    <property type="component" value="Unassembled WGS sequence"/>
</dbReference>
<dbReference type="EMBL" id="JBBKXZ010000004">
    <property type="protein sequence ID" value="MFD3395116.1"/>
    <property type="molecule type" value="Genomic_DNA"/>
</dbReference>
<dbReference type="Gene3D" id="3.40.390.10">
    <property type="entry name" value="Collagenase (Catalytic Domain)"/>
    <property type="match status" value="1"/>
</dbReference>
<proteinExistence type="predicted"/>
<name>A0ABW6DEG0_9BACT</name>